<geneLocation type="plasmid" evidence="2">
    <name>Plasmid1 dna</name>
</geneLocation>
<dbReference type="RefSeq" id="WP_096584803.1">
    <property type="nucleotide sequence ID" value="NZ_CAWNJS010000002.1"/>
</dbReference>
<accession>A0A1Z4NBB7</accession>
<reference evidence="1 2" key="1">
    <citation type="submission" date="2017-06" db="EMBL/GenBank/DDBJ databases">
        <title>Genome sequencing of cyanobaciteial culture collection at National Institute for Environmental Studies (NIES).</title>
        <authorList>
            <person name="Hirose Y."/>
            <person name="Shimura Y."/>
            <person name="Fujisawa T."/>
            <person name="Nakamura Y."/>
            <person name="Kawachi M."/>
        </authorList>
    </citation>
    <scope>NUCLEOTIDE SEQUENCE [LARGE SCALE GENOMIC DNA]</scope>
    <source>
        <strain evidence="1 2">NIES-37</strain>
        <plasmid evidence="2">Plasmid1 dna</plasmid>
    </source>
</reference>
<dbReference type="Proteomes" id="UP000218785">
    <property type="component" value="Plasmid plasmid1"/>
</dbReference>
<dbReference type="KEGG" id="ttq:NIES37_70240"/>
<dbReference type="EMBL" id="AP018249">
    <property type="protein sequence ID" value="BAZ03011.1"/>
    <property type="molecule type" value="Genomic_DNA"/>
</dbReference>
<evidence type="ECO:0000313" key="1">
    <source>
        <dbReference type="EMBL" id="BAZ03011.1"/>
    </source>
</evidence>
<sequence length="120" mass="13871">MNSGLTYEQETFVQDSIPVRLGKLATNLARISQLFSDSTDEDVVKSLIRETMYFIEWIGPDIDIDNAFELANLGRFLTRWLFNWEQAWNNTEPKNQIIQELGIWSDSVLQMSKLPAVQQS</sequence>
<organism evidence="1 2">
    <name type="scientific">Tolypothrix tenuis PCC 7101</name>
    <dbReference type="NCBI Taxonomy" id="231146"/>
    <lineage>
        <taxon>Bacteria</taxon>
        <taxon>Bacillati</taxon>
        <taxon>Cyanobacteriota</taxon>
        <taxon>Cyanophyceae</taxon>
        <taxon>Nostocales</taxon>
        <taxon>Tolypothrichaceae</taxon>
        <taxon>Tolypothrix</taxon>
    </lineage>
</organism>
<name>A0A1Z4NBB7_9CYAN</name>
<keyword evidence="1" id="KW-0614">Plasmid</keyword>
<dbReference type="AlphaFoldDB" id="A0A1Z4NBB7"/>
<evidence type="ECO:0000313" key="2">
    <source>
        <dbReference type="Proteomes" id="UP000218785"/>
    </source>
</evidence>
<gene>
    <name evidence="1" type="ORF">NIES37_70240</name>
</gene>
<protein>
    <submittedName>
        <fullName evidence="1">Uncharacterized protein</fullName>
    </submittedName>
</protein>
<proteinExistence type="predicted"/>
<keyword evidence="2" id="KW-1185">Reference proteome</keyword>